<evidence type="ECO:0000256" key="2">
    <source>
        <dbReference type="RuleBase" id="RU003876"/>
    </source>
</evidence>
<dbReference type="Gene3D" id="3.30.1120.90">
    <property type="entry name" value="Nucleosome assembly protein"/>
    <property type="match status" value="1"/>
</dbReference>
<dbReference type="Pfam" id="PF00956">
    <property type="entry name" value="NAP"/>
    <property type="match status" value="1"/>
</dbReference>
<organism evidence="3 4">
    <name type="scientific">Paragonimus westermani</name>
    <dbReference type="NCBI Taxonomy" id="34504"/>
    <lineage>
        <taxon>Eukaryota</taxon>
        <taxon>Metazoa</taxon>
        <taxon>Spiralia</taxon>
        <taxon>Lophotrochozoa</taxon>
        <taxon>Platyhelminthes</taxon>
        <taxon>Trematoda</taxon>
        <taxon>Digenea</taxon>
        <taxon>Plagiorchiida</taxon>
        <taxon>Troglotremata</taxon>
        <taxon>Troglotrematidae</taxon>
        <taxon>Paragonimus</taxon>
    </lineage>
</organism>
<feature type="non-terminal residue" evidence="3">
    <location>
        <position position="172"/>
    </location>
</feature>
<sequence>MDVELNLNPVVKGRIRALKKIQYETLKLEVEFYKELAKLELQFTEKQQPLFRRRQAIVTGHYEPTLEETDWEFSEDDELSPNIILGNEGDAPVNLSLESVDKSTTRGIPGFWLIVLKHAPLICDTIRPTDIPALKCLTDIRSIPIVSNERPGFQLEFEFEPNDYFTNTVLTK</sequence>
<dbReference type="OrthoDB" id="27325at2759"/>
<comment type="caution">
    <text evidence="3">The sequence shown here is derived from an EMBL/GenBank/DDBJ whole genome shotgun (WGS) entry which is preliminary data.</text>
</comment>
<keyword evidence="4" id="KW-1185">Reference proteome</keyword>
<evidence type="ECO:0008006" key="5">
    <source>
        <dbReference type="Google" id="ProtNLM"/>
    </source>
</evidence>
<dbReference type="InterPro" id="IPR002164">
    <property type="entry name" value="NAP_family"/>
</dbReference>
<dbReference type="AlphaFoldDB" id="A0A8T0D6H4"/>
<comment type="similarity">
    <text evidence="1 2">Belongs to the nucleosome assembly protein (NAP) family.</text>
</comment>
<protein>
    <recommendedName>
        <fullName evidence="5">Nucleosome assembly protein 1-like 1</fullName>
    </recommendedName>
</protein>
<dbReference type="Gene3D" id="1.20.5.1500">
    <property type="match status" value="1"/>
</dbReference>
<accession>A0A8T0D6H4</accession>
<dbReference type="InterPro" id="IPR037231">
    <property type="entry name" value="NAP-like_sf"/>
</dbReference>
<evidence type="ECO:0000313" key="3">
    <source>
        <dbReference type="EMBL" id="KAF8563433.1"/>
    </source>
</evidence>
<dbReference type="GO" id="GO:0005634">
    <property type="term" value="C:nucleus"/>
    <property type="evidence" value="ECO:0007669"/>
    <property type="project" value="InterPro"/>
</dbReference>
<proteinExistence type="inferred from homology"/>
<gene>
    <name evidence="3" type="ORF">P879_11341</name>
</gene>
<evidence type="ECO:0000256" key="1">
    <source>
        <dbReference type="ARBA" id="ARBA00009947"/>
    </source>
</evidence>
<dbReference type="GO" id="GO:0006334">
    <property type="term" value="P:nucleosome assembly"/>
    <property type="evidence" value="ECO:0007669"/>
    <property type="project" value="InterPro"/>
</dbReference>
<dbReference type="Proteomes" id="UP000699462">
    <property type="component" value="Unassembled WGS sequence"/>
</dbReference>
<reference evidence="3 4" key="1">
    <citation type="submission" date="2019-07" db="EMBL/GenBank/DDBJ databases">
        <title>Annotation for the trematode Paragonimus westermani.</title>
        <authorList>
            <person name="Choi Y.-J."/>
        </authorList>
    </citation>
    <scope>NUCLEOTIDE SEQUENCE [LARGE SCALE GENOMIC DNA]</scope>
    <source>
        <strain evidence="3">180907_Pwestermani</strain>
    </source>
</reference>
<evidence type="ECO:0000313" key="4">
    <source>
        <dbReference type="Proteomes" id="UP000699462"/>
    </source>
</evidence>
<dbReference type="EMBL" id="JTDF01011896">
    <property type="protein sequence ID" value="KAF8563433.1"/>
    <property type="molecule type" value="Genomic_DNA"/>
</dbReference>
<name>A0A8T0D6H4_9TREM</name>
<dbReference type="SUPFAM" id="SSF143113">
    <property type="entry name" value="NAP-like"/>
    <property type="match status" value="1"/>
</dbReference>
<dbReference type="PANTHER" id="PTHR11875">
    <property type="entry name" value="TESTIS-SPECIFIC Y-ENCODED PROTEIN"/>
    <property type="match status" value="1"/>
</dbReference>